<keyword evidence="3" id="KW-0597">Phosphoprotein</keyword>
<reference evidence="12" key="1">
    <citation type="submission" date="2022-03" db="EMBL/GenBank/DDBJ databases">
        <title>A functionally conserved STORR gene fusion in Papaver species that diverged 16.8 million years ago.</title>
        <authorList>
            <person name="Catania T."/>
        </authorList>
    </citation>
    <scope>NUCLEOTIDE SEQUENCE</scope>
    <source>
        <strain evidence="12">S-191538</strain>
    </source>
</reference>
<feature type="non-terminal residue" evidence="12">
    <location>
        <position position="1"/>
    </location>
</feature>
<evidence type="ECO:0000256" key="8">
    <source>
        <dbReference type="ARBA" id="ARBA00023242"/>
    </source>
</evidence>
<dbReference type="GO" id="GO:0005524">
    <property type="term" value="F:ATP binding"/>
    <property type="evidence" value="ECO:0007669"/>
    <property type="project" value="UniProtKB-KW"/>
</dbReference>
<keyword evidence="13" id="KW-1185">Reference proteome</keyword>
<keyword evidence="2" id="KW-0690">Ribosome biogenesis</keyword>
<evidence type="ECO:0000313" key="13">
    <source>
        <dbReference type="Proteomes" id="UP001177140"/>
    </source>
</evidence>
<evidence type="ECO:0000256" key="3">
    <source>
        <dbReference type="ARBA" id="ARBA00022553"/>
    </source>
</evidence>
<dbReference type="InterPro" id="IPR000795">
    <property type="entry name" value="T_Tr_GTP-bd_dom"/>
</dbReference>
<dbReference type="Proteomes" id="UP001177140">
    <property type="component" value="Unassembled WGS sequence"/>
</dbReference>
<dbReference type="EMBL" id="JAJJMA010050375">
    <property type="protein sequence ID" value="MCL7025884.1"/>
    <property type="molecule type" value="Genomic_DNA"/>
</dbReference>
<keyword evidence="8" id="KW-0539">Nucleus</keyword>
<evidence type="ECO:0000256" key="4">
    <source>
        <dbReference type="ARBA" id="ARBA00022741"/>
    </source>
</evidence>
<dbReference type="GO" id="GO:0032040">
    <property type="term" value="C:small-subunit processome"/>
    <property type="evidence" value="ECO:0007669"/>
    <property type="project" value="UniProtKB-ARBA"/>
</dbReference>
<name>A0AA41RSX3_PAPNU</name>
<dbReference type="SMART" id="SM00785">
    <property type="entry name" value="AARP2CN"/>
    <property type="match status" value="1"/>
</dbReference>
<dbReference type="GO" id="GO:0003924">
    <property type="term" value="F:GTPase activity"/>
    <property type="evidence" value="ECO:0007669"/>
    <property type="project" value="InterPro"/>
</dbReference>
<dbReference type="GO" id="GO:0000462">
    <property type="term" value="P:maturation of SSU-rRNA from tricistronic rRNA transcript (SSU-rRNA, 5.8S rRNA, LSU-rRNA)"/>
    <property type="evidence" value="ECO:0007669"/>
    <property type="project" value="TreeGrafter"/>
</dbReference>
<evidence type="ECO:0000256" key="10">
    <source>
        <dbReference type="ARBA" id="ARBA00061391"/>
    </source>
</evidence>
<dbReference type="GO" id="GO:0005525">
    <property type="term" value="F:GTP binding"/>
    <property type="evidence" value="ECO:0007669"/>
    <property type="project" value="UniProtKB-KW"/>
</dbReference>
<sequence length="280" mass="31566">VGKSLLIKALVKHYTKQSLNEVRGPITVVSGKQRRLQFVECPNDLDGMIDAAKYADVALLLIDGRNGFQMDTFEFLNILQVHGFPKVVGVLTHLDDFKDVKELKKTKDRLKHRFWTETHDGAKLFYLSGFTHGRYAKREVHNLARFISVLKFHPLSWRAAHPYVLVDRFEDVTPPERVHMDKKCDRNIILYGYVRGCSIKRGTKVHIAGVGDFSLAAVNSLADPCPLPSAASKKGLRDKEKLFYAPMSGLGNLLYDKDAVYIEIPDHSVQFSNVDANGKA</sequence>
<dbReference type="Pfam" id="PF08142">
    <property type="entry name" value="AARP2CN"/>
    <property type="match status" value="1"/>
</dbReference>
<dbReference type="GO" id="GO:0030686">
    <property type="term" value="C:90S preribosome"/>
    <property type="evidence" value="ECO:0007669"/>
    <property type="project" value="TreeGrafter"/>
</dbReference>
<evidence type="ECO:0000256" key="5">
    <source>
        <dbReference type="ARBA" id="ARBA00022801"/>
    </source>
</evidence>
<evidence type="ECO:0000256" key="6">
    <source>
        <dbReference type="ARBA" id="ARBA00022840"/>
    </source>
</evidence>
<dbReference type="AlphaFoldDB" id="A0AA41RSX3"/>
<organism evidence="12 13">
    <name type="scientific">Papaver nudicaule</name>
    <name type="common">Iceland poppy</name>
    <dbReference type="NCBI Taxonomy" id="74823"/>
    <lineage>
        <taxon>Eukaryota</taxon>
        <taxon>Viridiplantae</taxon>
        <taxon>Streptophyta</taxon>
        <taxon>Embryophyta</taxon>
        <taxon>Tracheophyta</taxon>
        <taxon>Spermatophyta</taxon>
        <taxon>Magnoliopsida</taxon>
        <taxon>Ranunculales</taxon>
        <taxon>Papaveraceae</taxon>
        <taxon>Papaveroideae</taxon>
        <taxon>Papaver</taxon>
    </lineage>
</organism>
<dbReference type="Pfam" id="PF00009">
    <property type="entry name" value="GTP_EFTU"/>
    <property type="match status" value="1"/>
</dbReference>
<keyword evidence="7" id="KW-0342">GTP-binding</keyword>
<evidence type="ECO:0000259" key="11">
    <source>
        <dbReference type="PROSITE" id="PS51714"/>
    </source>
</evidence>
<dbReference type="PANTHER" id="PTHR12858:SF2">
    <property type="entry name" value="RIBOSOME BIOGENESIS PROTEIN BMS1 HOMOLOG"/>
    <property type="match status" value="1"/>
</dbReference>
<evidence type="ECO:0000256" key="9">
    <source>
        <dbReference type="ARBA" id="ARBA00049117"/>
    </source>
</evidence>
<dbReference type="GO" id="GO:0000479">
    <property type="term" value="P:endonucleolytic cleavage of tricistronic rRNA transcript (SSU-rRNA, 5.8S rRNA, LSU-rRNA)"/>
    <property type="evidence" value="ECO:0007669"/>
    <property type="project" value="TreeGrafter"/>
</dbReference>
<proteinExistence type="inferred from homology"/>
<evidence type="ECO:0000256" key="2">
    <source>
        <dbReference type="ARBA" id="ARBA00022517"/>
    </source>
</evidence>
<dbReference type="PROSITE" id="PS51714">
    <property type="entry name" value="G_BMS1"/>
    <property type="match status" value="1"/>
</dbReference>
<dbReference type="InterPro" id="IPR027417">
    <property type="entry name" value="P-loop_NTPase"/>
</dbReference>
<dbReference type="SUPFAM" id="SSF52540">
    <property type="entry name" value="P-loop containing nucleoside triphosphate hydrolases"/>
    <property type="match status" value="1"/>
</dbReference>
<comment type="catalytic activity">
    <reaction evidence="9">
        <text>GTP + H2O = GDP + phosphate + H(+)</text>
        <dbReference type="Rhea" id="RHEA:19669"/>
        <dbReference type="ChEBI" id="CHEBI:15377"/>
        <dbReference type="ChEBI" id="CHEBI:15378"/>
        <dbReference type="ChEBI" id="CHEBI:37565"/>
        <dbReference type="ChEBI" id="CHEBI:43474"/>
        <dbReference type="ChEBI" id="CHEBI:58189"/>
    </reaction>
    <physiologicalReaction direction="left-to-right" evidence="9">
        <dbReference type="Rhea" id="RHEA:19670"/>
    </physiologicalReaction>
</comment>
<comment type="similarity">
    <text evidence="10">Belongs to the TRAFAC class translation factor GTPase superfamily. Bms1-like GTPase family. BMS1 subfamily.</text>
</comment>
<protein>
    <recommendedName>
        <fullName evidence="11">Bms1-type G domain-containing protein</fullName>
    </recommendedName>
</protein>
<evidence type="ECO:0000256" key="7">
    <source>
        <dbReference type="ARBA" id="ARBA00023134"/>
    </source>
</evidence>
<dbReference type="Gene3D" id="3.40.50.300">
    <property type="entry name" value="P-loop containing nucleotide triphosphate hydrolases"/>
    <property type="match status" value="1"/>
</dbReference>
<comment type="caution">
    <text evidence="12">The sequence shown here is derived from an EMBL/GenBank/DDBJ whole genome shotgun (WGS) entry which is preliminary data.</text>
</comment>
<keyword evidence="4" id="KW-0547">Nucleotide-binding</keyword>
<accession>A0AA41RSX3</accession>
<dbReference type="InterPro" id="IPR039761">
    <property type="entry name" value="Bms1/Tsr1"/>
</dbReference>
<feature type="domain" description="Bms1-type G" evidence="11">
    <location>
        <begin position="1"/>
        <end position="153"/>
    </location>
</feature>
<evidence type="ECO:0000256" key="1">
    <source>
        <dbReference type="ARBA" id="ARBA00004604"/>
    </source>
</evidence>
<dbReference type="InterPro" id="IPR030387">
    <property type="entry name" value="G_Bms1/Tsr1_dom"/>
</dbReference>
<dbReference type="PANTHER" id="PTHR12858">
    <property type="entry name" value="RIBOSOME BIOGENESIS PROTEIN"/>
    <property type="match status" value="1"/>
</dbReference>
<feature type="non-terminal residue" evidence="12">
    <location>
        <position position="280"/>
    </location>
</feature>
<comment type="subcellular location">
    <subcellularLocation>
        <location evidence="1">Nucleus</location>
        <location evidence="1">Nucleolus</location>
    </subcellularLocation>
</comment>
<keyword evidence="5" id="KW-0378">Hydrolase</keyword>
<dbReference type="FunFam" id="3.40.50.300:FF:000105">
    <property type="entry name" value="BMS1 ribosome biogenesis factor"/>
    <property type="match status" value="1"/>
</dbReference>
<dbReference type="GO" id="GO:0034511">
    <property type="term" value="F:U3 snoRNA binding"/>
    <property type="evidence" value="ECO:0007669"/>
    <property type="project" value="TreeGrafter"/>
</dbReference>
<dbReference type="GO" id="GO:0005654">
    <property type="term" value="C:nucleoplasm"/>
    <property type="evidence" value="ECO:0007669"/>
    <property type="project" value="UniProtKB-ARBA"/>
</dbReference>
<evidence type="ECO:0000313" key="12">
    <source>
        <dbReference type="EMBL" id="MCL7025884.1"/>
    </source>
</evidence>
<gene>
    <name evidence="12" type="ORF">MKW94_018864</name>
</gene>
<keyword evidence="6" id="KW-0067">ATP-binding</keyword>
<dbReference type="InterPro" id="IPR012948">
    <property type="entry name" value="AARP2CN"/>
</dbReference>